<dbReference type="Proteomes" id="UP000298180">
    <property type="component" value="Unassembled WGS sequence"/>
</dbReference>
<dbReference type="InterPro" id="IPR021647">
    <property type="entry name" value="CusF_Ec"/>
</dbReference>
<sequence>MSMESNLDRRSILAAGLALLGTSVGVQAQQARPGTLVEVWKDPTCGCCQDWVAHLEANGFKVKVNDTGNNAVRSRLGIDRKYGSCHTAVVGGYALEGHVPAREIQRLLREKPQAIGLAVPGMPVGSPGMDGEVYGGRKDAFDVLLLARDGSSRVYQHYDGNKAKAAAKDAELTEGEVRNVDWQNRKVTLRHGAIRNLDMAPMTMVFQVSDPAMLDPLKVGDKVRFAASAEGGTYTVTQIQQVK</sequence>
<keyword evidence="2" id="KW-1185">Reference proteome</keyword>
<reference evidence="1 2" key="1">
    <citation type="submission" date="2019-03" db="EMBL/GenBank/DDBJ databases">
        <title>Ramlibacter henchirensis DSM 14656, whole genome shotgun sequence.</title>
        <authorList>
            <person name="Zhang X."/>
            <person name="Feng G."/>
            <person name="Zhu H."/>
        </authorList>
    </citation>
    <scope>NUCLEOTIDE SEQUENCE [LARGE SCALE GENOMIC DNA]</scope>
    <source>
        <strain evidence="1 2">DSM 14656</strain>
    </source>
</reference>
<evidence type="ECO:0000313" key="1">
    <source>
        <dbReference type="EMBL" id="TFZ06019.1"/>
    </source>
</evidence>
<dbReference type="Pfam" id="PF11604">
    <property type="entry name" value="CusF_Ec"/>
    <property type="match status" value="1"/>
</dbReference>
<name>A0A4Z0C7E4_9BURK</name>
<protein>
    <recommendedName>
        <fullName evidence="3">DUF411 domain-containing protein</fullName>
    </recommendedName>
</protein>
<dbReference type="AlphaFoldDB" id="A0A4Z0C7E4"/>
<dbReference type="InterPro" id="IPR042230">
    <property type="entry name" value="CusF_sf"/>
</dbReference>
<accession>A0A4Z0C7E4</accession>
<organism evidence="1 2">
    <name type="scientific">Ramlibacter henchirensis</name>
    <dbReference type="NCBI Taxonomy" id="204072"/>
    <lineage>
        <taxon>Bacteria</taxon>
        <taxon>Pseudomonadati</taxon>
        <taxon>Pseudomonadota</taxon>
        <taxon>Betaproteobacteria</taxon>
        <taxon>Burkholderiales</taxon>
        <taxon>Comamonadaceae</taxon>
        <taxon>Ramlibacter</taxon>
    </lineage>
</organism>
<dbReference type="InterPro" id="IPR007332">
    <property type="entry name" value="DUF411"/>
</dbReference>
<dbReference type="Pfam" id="PF04214">
    <property type="entry name" value="DUF411"/>
    <property type="match status" value="1"/>
</dbReference>
<proteinExistence type="predicted"/>
<evidence type="ECO:0000313" key="2">
    <source>
        <dbReference type="Proteomes" id="UP000298180"/>
    </source>
</evidence>
<dbReference type="EMBL" id="SMLM01000001">
    <property type="protein sequence ID" value="TFZ06019.1"/>
    <property type="molecule type" value="Genomic_DNA"/>
</dbReference>
<comment type="caution">
    <text evidence="1">The sequence shown here is derived from an EMBL/GenBank/DDBJ whole genome shotgun (WGS) entry which is preliminary data.</text>
</comment>
<dbReference type="Gene3D" id="2.40.50.320">
    <property type="entry name" value="Copper binding periplasmic protein CusF"/>
    <property type="match status" value="1"/>
</dbReference>
<evidence type="ECO:0008006" key="3">
    <source>
        <dbReference type="Google" id="ProtNLM"/>
    </source>
</evidence>
<dbReference type="OrthoDB" id="14727at2"/>
<gene>
    <name evidence="1" type="ORF">EZ313_05055</name>
</gene>